<dbReference type="EMBL" id="CP012670">
    <property type="protein sequence ID" value="AUX25269.1"/>
    <property type="molecule type" value="Genomic_DNA"/>
</dbReference>
<dbReference type="Gene3D" id="1.10.10.10">
    <property type="entry name" value="Winged helix-like DNA-binding domain superfamily/Winged helix DNA-binding domain"/>
    <property type="match status" value="1"/>
</dbReference>
<evidence type="ECO:0000256" key="4">
    <source>
        <dbReference type="ARBA" id="ARBA00023125"/>
    </source>
</evidence>
<feature type="compositionally biased region" description="Low complexity" evidence="7">
    <location>
        <begin position="241"/>
        <end position="252"/>
    </location>
</feature>
<protein>
    <recommendedName>
        <fullName evidence="8">OmpR/PhoB-type domain-containing protein</fullName>
    </recommendedName>
</protein>
<feature type="compositionally biased region" description="Basic and acidic residues" evidence="7">
    <location>
        <begin position="292"/>
        <end position="308"/>
    </location>
</feature>
<evidence type="ECO:0000256" key="6">
    <source>
        <dbReference type="PROSITE-ProRule" id="PRU01091"/>
    </source>
</evidence>
<evidence type="ECO:0000313" key="9">
    <source>
        <dbReference type="EMBL" id="AUX25269.1"/>
    </source>
</evidence>
<dbReference type="Proteomes" id="UP000295781">
    <property type="component" value="Chromosome"/>
</dbReference>
<proteinExistence type="predicted"/>
<keyword evidence="3" id="KW-0805">Transcription regulation</keyword>
<feature type="DNA-binding region" description="OmpR/PhoB-type" evidence="6">
    <location>
        <begin position="133"/>
        <end position="228"/>
    </location>
</feature>
<dbReference type="InterPro" id="IPR001867">
    <property type="entry name" value="OmpR/PhoB-type_DNA-bd"/>
</dbReference>
<dbReference type="InterPro" id="IPR036388">
    <property type="entry name" value="WH-like_DNA-bd_sf"/>
</dbReference>
<dbReference type="GO" id="GO:0000976">
    <property type="term" value="F:transcription cis-regulatory region binding"/>
    <property type="evidence" value="ECO:0007669"/>
    <property type="project" value="TreeGrafter"/>
</dbReference>
<dbReference type="Pfam" id="PF00486">
    <property type="entry name" value="Trans_reg_C"/>
    <property type="match status" value="1"/>
</dbReference>
<organism evidence="9 10">
    <name type="scientific">Sorangium cellulosum</name>
    <name type="common">Polyangium cellulosum</name>
    <dbReference type="NCBI Taxonomy" id="56"/>
    <lineage>
        <taxon>Bacteria</taxon>
        <taxon>Pseudomonadati</taxon>
        <taxon>Myxococcota</taxon>
        <taxon>Polyangia</taxon>
        <taxon>Polyangiales</taxon>
        <taxon>Polyangiaceae</taxon>
        <taxon>Sorangium</taxon>
    </lineage>
</organism>
<dbReference type="InterPro" id="IPR016032">
    <property type="entry name" value="Sig_transdc_resp-reg_C-effctor"/>
</dbReference>
<evidence type="ECO:0000256" key="2">
    <source>
        <dbReference type="ARBA" id="ARBA00023012"/>
    </source>
</evidence>
<feature type="domain" description="OmpR/PhoB-type" evidence="8">
    <location>
        <begin position="133"/>
        <end position="228"/>
    </location>
</feature>
<keyword evidence="1" id="KW-0597">Phosphoprotein</keyword>
<dbReference type="SMART" id="SM00862">
    <property type="entry name" value="Trans_reg_C"/>
    <property type="match status" value="1"/>
</dbReference>
<dbReference type="GO" id="GO:0000156">
    <property type="term" value="F:phosphorelay response regulator activity"/>
    <property type="evidence" value="ECO:0007669"/>
    <property type="project" value="TreeGrafter"/>
</dbReference>
<feature type="compositionally biased region" description="Acidic residues" evidence="7">
    <location>
        <begin position="260"/>
        <end position="291"/>
    </location>
</feature>
<dbReference type="SUPFAM" id="SSF46894">
    <property type="entry name" value="C-terminal effector domain of the bipartite response regulators"/>
    <property type="match status" value="1"/>
</dbReference>
<evidence type="ECO:0000256" key="1">
    <source>
        <dbReference type="ARBA" id="ARBA00022553"/>
    </source>
</evidence>
<accession>A0A4P2Q755</accession>
<dbReference type="PANTHER" id="PTHR48111">
    <property type="entry name" value="REGULATOR OF RPOS"/>
    <property type="match status" value="1"/>
</dbReference>
<evidence type="ECO:0000256" key="5">
    <source>
        <dbReference type="ARBA" id="ARBA00023163"/>
    </source>
</evidence>
<keyword evidence="5" id="KW-0804">Transcription</keyword>
<dbReference type="InterPro" id="IPR039420">
    <property type="entry name" value="WalR-like"/>
</dbReference>
<keyword evidence="4 6" id="KW-0238">DNA-binding</keyword>
<evidence type="ECO:0000256" key="7">
    <source>
        <dbReference type="SAM" id="MobiDB-lite"/>
    </source>
</evidence>
<dbReference type="OrthoDB" id="5511894at2"/>
<dbReference type="CDD" id="cd00383">
    <property type="entry name" value="trans_reg_C"/>
    <property type="match status" value="1"/>
</dbReference>
<dbReference type="PANTHER" id="PTHR48111:SF1">
    <property type="entry name" value="TWO-COMPONENT RESPONSE REGULATOR ORR33"/>
    <property type="match status" value="1"/>
</dbReference>
<sequence>MARRSFIAIVGHGPDLERDEGAAAVLRSLGADVRTLDLWDDPPRLFHDDESKARAIVVEALDRPDLAAAALRALRREPRLEEVGALVAVSVAQIARIEPSSGFDDFLLVPYVPAELYARVRLVEWRRSEFATEERVKVGAIVIDRAAHDVSVGGMHVPLTAKEFALLSYVCERRGKVVSRTELLRRVWGSQYEGGARTVDIHVRRLRAKLGAALPLVTLRGAGYRLESPVVGAGGPEGGDAAKAPQRSAASAADERAEQLDEDVDEDVDDEESDEESDEGEDGDEDGDEESDPARGEASARGERRSGRSGDGSTTTGRERRVIR</sequence>
<evidence type="ECO:0000259" key="8">
    <source>
        <dbReference type="PROSITE" id="PS51755"/>
    </source>
</evidence>
<dbReference type="GO" id="GO:0006355">
    <property type="term" value="P:regulation of DNA-templated transcription"/>
    <property type="evidence" value="ECO:0007669"/>
    <property type="project" value="InterPro"/>
</dbReference>
<name>A0A4P2Q755_SORCE</name>
<reference evidence="9 10" key="1">
    <citation type="submission" date="2015-09" db="EMBL/GenBank/DDBJ databases">
        <title>Sorangium comparison.</title>
        <authorList>
            <person name="Zaburannyi N."/>
            <person name="Bunk B."/>
            <person name="Overmann J."/>
            <person name="Mueller R."/>
        </authorList>
    </citation>
    <scope>NUCLEOTIDE SEQUENCE [LARGE SCALE GENOMIC DNA]</scope>
    <source>
        <strain evidence="9 10">So ceGT47</strain>
    </source>
</reference>
<gene>
    <name evidence="9" type="ORF">SOCEGT47_058130</name>
</gene>
<evidence type="ECO:0000313" key="10">
    <source>
        <dbReference type="Proteomes" id="UP000295781"/>
    </source>
</evidence>
<evidence type="ECO:0000256" key="3">
    <source>
        <dbReference type="ARBA" id="ARBA00023015"/>
    </source>
</evidence>
<dbReference type="PROSITE" id="PS51755">
    <property type="entry name" value="OMPR_PHOB"/>
    <property type="match status" value="1"/>
</dbReference>
<dbReference type="RefSeq" id="WP_129352073.1">
    <property type="nucleotide sequence ID" value="NZ_CP012670.1"/>
</dbReference>
<feature type="region of interest" description="Disordered" evidence="7">
    <location>
        <begin position="235"/>
        <end position="324"/>
    </location>
</feature>
<keyword evidence="2" id="KW-0902">Two-component regulatory system</keyword>
<dbReference type="AlphaFoldDB" id="A0A4P2Q755"/>
<dbReference type="GO" id="GO:0005829">
    <property type="term" value="C:cytosol"/>
    <property type="evidence" value="ECO:0007669"/>
    <property type="project" value="TreeGrafter"/>
</dbReference>
<dbReference type="GO" id="GO:0032993">
    <property type="term" value="C:protein-DNA complex"/>
    <property type="evidence" value="ECO:0007669"/>
    <property type="project" value="TreeGrafter"/>
</dbReference>